<accession>A0A0U2YWQ0</accession>
<feature type="region of interest" description="Disordered" evidence="6">
    <location>
        <begin position="370"/>
        <end position="389"/>
    </location>
</feature>
<protein>
    <submittedName>
        <fullName evidence="9">RNA methyltransferase</fullName>
    </submittedName>
</protein>
<dbReference type="InterPro" id="IPR002792">
    <property type="entry name" value="TRAM_dom"/>
</dbReference>
<keyword evidence="11" id="KW-1185">Reference proteome</keyword>
<dbReference type="InterPro" id="IPR012340">
    <property type="entry name" value="NA-bd_OB-fold"/>
</dbReference>
<evidence type="ECO:0000313" key="8">
    <source>
        <dbReference type="EMBL" id="ALU39905.1"/>
    </source>
</evidence>
<feature type="domain" description="TRAM" evidence="7">
    <location>
        <begin position="7"/>
        <end position="71"/>
    </location>
</feature>
<dbReference type="EMBL" id="BJZR01000022">
    <property type="protein sequence ID" value="GEO91818.1"/>
    <property type="molecule type" value="Genomic_DNA"/>
</dbReference>
<reference evidence="9 11" key="2">
    <citation type="submission" date="2019-07" db="EMBL/GenBank/DDBJ databases">
        <title>Whole genome shotgun sequence of Kocuria flava NBRC 107626.</title>
        <authorList>
            <person name="Hosoyama A."/>
            <person name="Uohara A."/>
            <person name="Ohji S."/>
            <person name="Ichikawa N."/>
        </authorList>
    </citation>
    <scope>NUCLEOTIDE SEQUENCE [LARGE SCALE GENOMIC DNA]</scope>
    <source>
        <strain evidence="9 11">NBRC 107626</strain>
    </source>
</reference>
<gene>
    <name evidence="8" type="ORF">AS188_09250</name>
    <name evidence="9" type="ORF">KFL01_11240</name>
</gene>
<dbReference type="PROSITE" id="PS01230">
    <property type="entry name" value="TRMA_1"/>
    <property type="match status" value="1"/>
</dbReference>
<feature type="binding site" evidence="4">
    <location>
        <position position="395"/>
    </location>
    <ligand>
        <name>S-adenosyl-L-methionine</name>
        <dbReference type="ChEBI" id="CHEBI:59789"/>
    </ligand>
</feature>
<dbReference type="EMBL" id="CP013254">
    <property type="protein sequence ID" value="ALU39905.1"/>
    <property type="molecule type" value="Genomic_DNA"/>
</dbReference>
<feature type="binding site" evidence="4">
    <location>
        <position position="309"/>
    </location>
    <ligand>
        <name>S-adenosyl-L-methionine</name>
        <dbReference type="ChEBI" id="CHEBI:59789"/>
    </ligand>
</feature>
<reference evidence="8 10" key="1">
    <citation type="submission" date="2015-11" db="EMBL/GenBank/DDBJ databases">
        <title>Complete Genome Sequence of Kocuria flava strain HO-9041.</title>
        <authorList>
            <person name="Zhou M."/>
            <person name="Dai J."/>
        </authorList>
    </citation>
    <scope>NUCLEOTIDE SEQUENCE [LARGE SCALE GENOMIC DNA]</scope>
    <source>
        <strain evidence="8 10">HO-9041</strain>
    </source>
</reference>
<dbReference type="Pfam" id="PF05958">
    <property type="entry name" value="tRNA_U5-meth_tr"/>
    <property type="match status" value="1"/>
</dbReference>
<dbReference type="SUPFAM" id="SSF53335">
    <property type="entry name" value="S-adenosyl-L-methionine-dependent methyltransferases"/>
    <property type="match status" value="1"/>
</dbReference>
<dbReference type="PROSITE" id="PS50926">
    <property type="entry name" value="TRAM"/>
    <property type="match status" value="1"/>
</dbReference>
<feature type="binding site" evidence="4">
    <location>
        <position position="280"/>
    </location>
    <ligand>
        <name>S-adenosyl-L-methionine</name>
        <dbReference type="ChEBI" id="CHEBI:59789"/>
    </ligand>
</feature>
<keyword evidence="2 4" id="KW-0808">Transferase</keyword>
<dbReference type="PANTHER" id="PTHR11061">
    <property type="entry name" value="RNA M5U METHYLTRANSFERASE"/>
    <property type="match status" value="1"/>
</dbReference>
<dbReference type="Proteomes" id="UP000321155">
    <property type="component" value="Unassembled WGS sequence"/>
</dbReference>
<evidence type="ECO:0000256" key="4">
    <source>
        <dbReference type="PROSITE-ProRule" id="PRU01024"/>
    </source>
</evidence>
<name>A0A0U2YWQ0_9MICC</name>
<feature type="binding site" evidence="4">
    <location>
        <position position="333"/>
    </location>
    <ligand>
        <name>S-adenosyl-L-methionine</name>
        <dbReference type="ChEBI" id="CHEBI:59789"/>
    </ligand>
</feature>
<dbReference type="Proteomes" id="UP000057181">
    <property type="component" value="Chromosome"/>
</dbReference>
<dbReference type="InterPro" id="IPR030390">
    <property type="entry name" value="MeTrfase_TrmA_AS"/>
</dbReference>
<feature type="active site" description="Nucleophile" evidence="4">
    <location>
        <position position="422"/>
    </location>
</feature>
<organism evidence="8 10">
    <name type="scientific">Kocuria flava</name>
    <dbReference type="NCBI Taxonomy" id="446860"/>
    <lineage>
        <taxon>Bacteria</taxon>
        <taxon>Bacillati</taxon>
        <taxon>Actinomycetota</taxon>
        <taxon>Actinomycetes</taxon>
        <taxon>Micrococcales</taxon>
        <taxon>Micrococcaceae</taxon>
        <taxon>Kocuria</taxon>
    </lineage>
</organism>
<keyword evidence="1 4" id="KW-0489">Methyltransferase</keyword>
<dbReference type="RefSeq" id="WP_058858613.1">
    <property type="nucleotide sequence ID" value="NZ_BJZR01000022.1"/>
</dbReference>
<dbReference type="KEGG" id="kfv:AS188_09250"/>
<evidence type="ECO:0000256" key="3">
    <source>
        <dbReference type="ARBA" id="ARBA00022691"/>
    </source>
</evidence>
<proteinExistence type="inferred from homology"/>
<comment type="similarity">
    <text evidence="4">Belongs to the class I-like SAM-binding methyltransferase superfamily. RNA M5U methyltransferase family.</text>
</comment>
<evidence type="ECO:0000256" key="6">
    <source>
        <dbReference type="SAM" id="MobiDB-lite"/>
    </source>
</evidence>
<keyword evidence="3 4" id="KW-0949">S-adenosyl-L-methionine</keyword>
<dbReference type="OrthoDB" id="9804590at2"/>
<evidence type="ECO:0000256" key="5">
    <source>
        <dbReference type="PROSITE-ProRule" id="PRU10015"/>
    </source>
</evidence>
<dbReference type="PANTHER" id="PTHR11061:SF30">
    <property type="entry name" value="TRNA (URACIL(54)-C(5))-METHYLTRANSFERASE"/>
    <property type="match status" value="1"/>
</dbReference>
<evidence type="ECO:0000313" key="10">
    <source>
        <dbReference type="Proteomes" id="UP000057181"/>
    </source>
</evidence>
<dbReference type="GO" id="GO:0070041">
    <property type="term" value="F:rRNA (uridine-C5-)-methyltransferase activity"/>
    <property type="evidence" value="ECO:0007669"/>
    <property type="project" value="TreeGrafter"/>
</dbReference>
<dbReference type="AlphaFoldDB" id="A0A0U2YWQ0"/>
<dbReference type="GO" id="GO:0070475">
    <property type="term" value="P:rRNA base methylation"/>
    <property type="evidence" value="ECO:0007669"/>
    <property type="project" value="TreeGrafter"/>
</dbReference>
<evidence type="ECO:0000256" key="1">
    <source>
        <dbReference type="ARBA" id="ARBA00022603"/>
    </source>
</evidence>
<dbReference type="SUPFAM" id="SSF50249">
    <property type="entry name" value="Nucleic acid-binding proteins"/>
    <property type="match status" value="1"/>
</dbReference>
<feature type="active site" evidence="5">
    <location>
        <position position="422"/>
    </location>
</feature>
<dbReference type="InterPro" id="IPR029063">
    <property type="entry name" value="SAM-dependent_MTases_sf"/>
</dbReference>
<evidence type="ECO:0000313" key="9">
    <source>
        <dbReference type="EMBL" id="GEO91818.1"/>
    </source>
</evidence>
<dbReference type="Gene3D" id="2.40.50.1070">
    <property type="match status" value="1"/>
</dbReference>
<sequence length="464" mass="48787">MTPPAPADPAGTPPAELELRLGPIAHGGHTVARTPEGRVVFVRHGLPGERVRVRLTDAGQTARYWRADVVAVLEADPARRERHVWAPADSLRTWAEGRPPVGGAELGHAALPAQRALKAAVVAEQLRRLAGLDGPVEVEPMPGEDPEGLGWRTRVHFAVDAAGRIGMHPHRSTAVVPVAGFPLALPGIGALGLAGLDLRGVERVDVAAPADGGAPLVHLELAAGADEDRLRRETARLPAGTSVAARPHGAARPAPWAGRPAVVEHAGDHRWEVSAGGFWQIHRAAPDLLHRLVPAAAAPQPGGTALDLYAGAGLFTAALADAVGETGAVVAVEGSPVTSADARRTFAGRPAVRVERGSVDRVLARLWPDAGPAPRGRRRAPRGAGIPRPGAVVLDPPRAGAGREVVDRLIALAPRRVAYLACDPATLARDLGRFRRAGWRVRQVRAFDMYPNTHHVETLAVLEP</sequence>
<dbReference type="Pfam" id="PF01938">
    <property type="entry name" value="TRAM"/>
    <property type="match status" value="1"/>
</dbReference>
<evidence type="ECO:0000313" key="11">
    <source>
        <dbReference type="Proteomes" id="UP000321155"/>
    </source>
</evidence>
<evidence type="ECO:0000256" key="2">
    <source>
        <dbReference type="ARBA" id="ARBA00022679"/>
    </source>
</evidence>
<dbReference type="STRING" id="446860.AS188_09250"/>
<evidence type="ECO:0000259" key="7">
    <source>
        <dbReference type="PROSITE" id="PS50926"/>
    </source>
</evidence>
<dbReference type="PROSITE" id="PS51687">
    <property type="entry name" value="SAM_MT_RNA_M5U"/>
    <property type="match status" value="1"/>
</dbReference>
<dbReference type="Gene3D" id="3.40.50.150">
    <property type="entry name" value="Vaccinia Virus protein VP39"/>
    <property type="match status" value="1"/>
</dbReference>
<dbReference type="Gene3D" id="2.40.50.140">
    <property type="entry name" value="Nucleic acid-binding proteins"/>
    <property type="match status" value="1"/>
</dbReference>
<dbReference type="InterPro" id="IPR010280">
    <property type="entry name" value="U5_MeTrfase_fam"/>
</dbReference>